<proteinExistence type="predicted"/>
<dbReference type="InterPro" id="IPR036457">
    <property type="entry name" value="PPM-type-like_dom_sf"/>
</dbReference>
<evidence type="ECO:0000313" key="3">
    <source>
        <dbReference type="Proteomes" id="UP000262583"/>
    </source>
</evidence>
<dbReference type="SMART" id="SM00332">
    <property type="entry name" value="PP2Cc"/>
    <property type="match status" value="1"/>
</dbReference>
<feature type="domain" description="PPM-type phosphatase" evidence="1">
    <location>
        <begin position="5"/>
        <end position="251"/>
    </location>
</feature>
<dbReference type="SMART" id="SM00331">
    <property type="entry name" value="PP2C_SIG"/>
    <property type="match status" value="1"/>
</dbReference>
<dbReference type="CDD" id="cd00143">
    <property type="entry name" value="PP2Cc"/>
    <property type="match status" value="1"/>
</dbReference>
<dbReference type="InterPro" id="IPR015655">
    <property type="entry name" value="PP2C"/>
</dbReference>
<dbReference type="Pfam" id="PF13672">
    <property type="entry name" value="PP2C_2"/>
    <property type="match status" value="1"/>
</dbReference>
<dbReference type="SUPFAM" id="SSF81606">
    <property type="entry name" value="PP2C-like"/>
    <property type="match status" value="1"/>
</dbReference>
<protein>
    <submittedName>
        <fullName evidence="2">Protein serine/threonine phosphatase PrpC, regulation of stationary phase</fullName>
    </submittedName>
</protein>
<sequence length="258" mass="28462">MIFRSYGVSDVGLRRTVNEDSFFRSDTYGLYLVADGMGGHAAGEIASAQAIDIIVPFVERQLEDDSMTWPFALDRTLSAYGNALVTGIRLANLHLCGLQQTHPELVGMGTTIAGLRLVDDEATIAHVGDSRVYRLREGKLTLLTSDHSWVNEQLQKRIITEDEARNHRYKNVITRALGNRPDVEVDVRVEKSQVGDVYLLCTDGLTGMVPDEEIERNLNARTDLRECGNHLVALANHAGGNDNITVVLVEVLADSESE</sequence>
<dbReference type="KEGG" id="schv:BRCON_2231"/>
<evidence type="ECO:0000259" key="1">
    <source>
        <dbReference type="PROSITE" id="PS51746"/>
    </source>
</evidence>
<dbReference type="NCBIfam" id="NF033484">
    <property type="entry name" value="Stp1_PP2C_phos"/>
    <property type="match status" value="1"/>
</dbReference>
<dbReference type="AlphaFoldDB" id="A0A2Z4Y853"/>
<dbReference type="InterPro" id="IPR001932">
    <property type="entry name" value="PPM-type_phosphatase-like_dom"/>
</dbReference>
<gene>
    <name evidence="2" type="ORF">BRCON_2231</name>
</gene>
<dbReference type="EMBL" id="CP030759">
    <property type="protein sequence ID" value="AXA37008.1"/>
    <property type="molecule type" value="Genomic_DNA"/>
</dbReference>
<dbReference type="PROSITE" id="PS51746">
    <property type="entry name" value="PPM_2"/>
    <property type="match status" value="1"/>
</dbReference>
<dbReference type="Proteomes" id="UP000262583">
    <property type="component" value="Chromosome"/>
</dbReference>
<dbReference type="Gene3D" id="3.60.40.10">
    <property type="entry name" value="PPM-type phosphatase domain"/>
    <property type="match status" value="1"/>
</dbReference>
<name>A0A2Z4Y853_SUMC1</name>
<dbReference type="PANTHER" id="PTHR47992">
    <property type="entry name" value="PROTEIN PHOSPHATASE"/>
    <property type="match status" value="1"/>
</dbReference>
<accession>A0A2Z4Y853</accession>
<dbReference type="GO" id="GO:0004722">
    <property type="term" value="F:protein serine/threonine phosphatase activity"/>
    <property type="evidence" value="ECO:0007669"/>
    <property type="project" value="InterPro"/>
</dbReference>
<organism evidence="2 3">
    <name type="scientific">Sumerlaea chitinivorans</name>
    <dbReference type="NCBI Taxonomy" id="2250252"/>
    <lineage>
        <taxon>Bacteria</taxon>
        <taxon>Candidatus Sumerlaeota</taxon>
        <taxon>Candidatus Sumerlaeia</taxon>
        <taxon>Candidatus Sumerlaeales</taxon>
        <taxon>Candidatus Sumerlaeaceae</taxon>
        <taxon>Candidatus Sumerlaea</taxon>
    </lineage>
</organism>
<reference evidence="2 3" key="1">
    <citation type="submission" date="2018-05" db="EMBL/GenBank/DDBJ databases">
        <title>A metagenomic window into the 2 km-deep terrestrial subsurface aquifer revealed taxonomically and functionally diverse microbial community comprising novel uncultured bacterial lineages.</title>
        <authorList>
            <person name="Kadnikov V.V."/>
            <person name="Mardanov A.V."/>
            <person name="Beletsky A.V."/>
            <person name="Banks D."/>
            <person name="Pimenov N.V."/>
            <person name="Frank Y.A."/>
            <person name="Karnachuk O.V."/>
            <person name="Ravin N.V."/>
        </authorList>
    </citation>
    <scope>NUCLEOTIDE SEQUENCE [LARGE SCALE GENOMIC DNA]</scope>
    <source>
        <strain evidence="2">BY</strain>
    </source>
</reference>
<evidence type="ECO:0000313" key="2">
    <source>
        <dbReference type="EMBL" id="AXA37008.1"/>
    </source>
</evidence>